<dbReference type="InterPro" id="IPR016084">
    <property type="entry name" value="Haem_Oase-like_multi-hlx"/>
</dbReference>
<evidence type="ECO:0000313" key="1">
    <source>
        <dbReference type="EMBL" id="GFR50020.1"/>
    </source>
</evidence>
<keyword evidence="2" id="KW-1185">Reference proteome</keyword>
<dbReference type="AlphaFoldDB" id="A0AAD3DXS8"/>
<comment type="caution">
    <text evidence="1">The sequence shown here is derived from an EMBL/GenBank/DDBJ whole genome shotgun (WGS) entry which is preliminary data.</text>
</comment>
<evidence type="ECO:0000313" key="2">
    <source>
        <dbReference type="Proteomes" id="UP001054857"/>
    </source>
</evidence>
<protein>
    <submittedName>
        <fullName evidence="1">Uncharacterized protein</fullName>
    </submittedName>
</protein>
<dbReference type="Gene3D" id="1.20.910.10">
    <property type="entry name" value="Heme oxygenase-like"/>
    <property type="match status" value="1"/>
</dbReference>
<name>A0AAD3DXS8_9CHLO</name>
<gene>
    <name evidence="1" type="ORF">Agub_g12170</name>
</gene>
<proteinExistence type="predicted"/>
<accession>A0AAD3DXS8</accession>
<reference evidence="1 2" key="1">
    <citation type="journal article" date="2021" name="Sci. Rep.">
        <title>Genome sequencing of the multicellular alga Astrephomene provides insights into convergent evolution of germ-soma differentiation.</title>
        <authorList>
            <person name="Yamashita S."/>
            <person name="Yamamoto K."/>
            <person name="Matsuzaki R."/>
            <person name="Suzuki S."/>
            <person name="Yamaguchi H."/>
            <person name="Hirooka S."/>
            <person name="Minakuchi Y."/>
            <person name="Miyagishima S."/>
            <person name="Kawachi M."/>
            <person name="Toyoda A."/>
            <person name="Nozaki H."/>
        </authorList>
    </citation>
    <scope>NUCLEOTIDE SEQUENCE [LARGE SCALE GENOMIC DNA]</scope>
    <source>
        <strain evidence="1 2">NIES-4017</strain>
    </source>
</reference>
<organism evidence="1 2">
    <name type="scientific">Astrephomene gubernaculifera</name>
    <dbReference type="NCBI Taxonomy" id="47775"/>
    <lineage>
        <taxon>Eukaryota</taxon>
        <taxon>Viridiplantae</taxon>
        <taxon>Chlorophyta</taxon>
        <taxon>core chlorophytes</taxon>
        <taxon>Chlorophyceae</taxon>
        <taxon>CS clade</taxon>
        <taxon>Chlamydomonadales</taxon>
        <taxon>Astrephomenaceae</taxon>
        <taxon>Astrephomene</taxon>
    </lineage>
</organism>
<dbReference type="Proteomes" id="UP001054857">
    <property type="component" value="Unassembled WGS sequence"/>
</dbReference>
<dbReference type="EMBL" id="BMAR01000034">
    <property type="protein sequence ID" value="GFR50020.1"/>
    <property type="molecule type" value="Genomic_DNA"/>
</dbReference>
<sequence length="332" mass="36478">MAFALSSKPAAVVVSRSATTKAHAPAIIRAGVRCSTKARRNLVVSNVAAPAKEQWNITIHGTGPERADLPKLISKEQVEALEAELDQGASIAALRRFNDNLRNIPADRWEAVLRPVFNELCFNLESFNPAFTHCLLMVQRTIGVSDYVRRDTALKNLIQPLAGEYGMHNGQPQLKTHRELFSDFFASLFGYPLPQLLADTPQPPPAAAAMFEAMMRDIGSAGGRAGAGAMEQASYALGYNLAIEYLADYEKTWMLDSFRQLAARVFPHKTVDWVFLEVHAEGEAEHAAIGHSAVLSLVPEAQVGVVRQAMRDHDRDFAAFYNHLADLLAAQQ</sequence>